<dbReference type="Proteomes" id="UP001230268">
    <property type="component" value="Unassembled WGS sequence"/>
</dbReference>
<proteinExistence type="predicted"/>
<gene>
    <name evidence="2" type="ORF">BgAZ_207530</name>
</gene>
<protein>
    <submittedName>
        <fullName evidence="2">Uncharacterized protein</fullName>
    </submittedName>
</protein>
<sequence length="255" mass="30308">MLHIEQLLKGLSDLRIDVQNPERNATLLLRAEQAATVLAEYIQDDSAERELLSEFKDLHREVYLESERVRKAEDNKAEQLRKELHDAHTKAEQLKEELKQLKQIYQQRFGYQDVEEALKESMEIQEKLRQWQNARDEARAEVKQWQYKLAMLDEAAEVRKERQKELIKRDKLYYEFISSSLNIAIVNVKGPQVELAIMSETEDRTDQTWHCLTTNMEECDQRTTDYLWNAIEKTFQRKPLDPPGHTSMEVFRLSR</sequence>
<evidence type="ECO:0000313" key="3">
    <source>
        <dbReference type="Proteomes" id="UP001230268"/>
    </source>
</evidence>
<evidence type="ECO:0000313" key="2">
    <source>
        <dbReference type="EMBL" id="KAK1443877.1"/>
    </source>
</evidence>
<comment type="caution">
    <text evidence="2">The sequence shown here is derived from an EMBL/GenBank/DDBJ whole genome shotgun (WGS) entry which is preliminary data.</text>
</comment>
<dbReference type="AlphaFoldDB" id="A0AAD8USX2"/>
<keyword evidence="1" id="KW-0175">Coiled coil</keyword>
<accession>A0AAD8USX2</accession>
<name>A0AAD8USX2_BABGI</name>
<evidence type="ECO:0000256" key="1">
    <source>
        <dbReference type="SAM" id="Coils"/>
    </source>
</evidence>
<organism evidence="2 3">
    <name type="scientific">Babesia gibsoni</name>
    <dbReference type="NCBI Taxonomy" id="33632"/>
    <lineage>
        <taxon>Eukaryota</taxon>
        <taxon>Sar</taxon>
        <taxon>Alveolata</taxon>
        <taxon>Apicomplexa</taxon>
        <taxon>Aconoidasida</taxon>
        <taxon>Piroplasmida</taxon>
        <taxon>Babesiidae</taxon>
        <taxon>Babesia</taxon>
    </lineage>
</organism>
<reference evidence="2" key="1">
    <citation type="submission" date="2023-08" db="EMBL/GenBank/DDBJ databases">
        <title>Draft sequence of the Babesia gibsoni genome.</title>
        <authorList>
            <person name="Yamagishi J.Y."/>
            <person name="Xuan X.X."/>
        </authorList>
    </citation>
    <scope>NUCLEOTIDE SEQUENCE</scope>
    <source>
        <strain evidence="2">Azabu</strain>
    </source>
</reference>
<dbReference type="EMBL" id="JAVEPI010000002">
    <property type="protein sequence ID" value="KAK1443877.1"/>
    <property type="molecule type" value="Genomic_DNA"/>
</dbReference>
<feature type="coiled-coil region" evidence="1">
    <location>
        <begin position="63"/>
        <end position="155"/>
    </location>
</feature>
<keyword evidence="3" id="KW-1185">Reference proteome</keyword>